<keyword evidence="3" id="KW-1185">Reference proteome</keyword>
<dbReference type="KEGG" id="ddr:Deide_1p00954"/>
<evidence type="ECO:0000313" key="2">
    <source>
        <dbReference type="EMBL" id="AHX26551.1"/>
    </source>
</evidence>
<reference evidence="2 3" key="1">
    <citation type="journal article" date="2009" name="PLoS Genet.">
        <title>Alliance of proteomics and genomics to unravel the specificities of Sahara bacterium Deinococcus deserti.</title>
        <authorList>
            <person name="de Groot A."/>
            <person name="Dulermo R."/>
            <person name="Ortet P."/>
            <person name="Blanchard L."/>
            <person name="Guerin P."/>
            <person name="Fernandez B."/>
            <person name="Vacherie B."/>
            <person name="Dossat C."/>
            <person name="Jolivet E."/>
            <person name="Siguier P."/>
            <person name="Chandler M."/>
            <person name="Barakat M."/>
            <person name="Dedieu A."/>
            <person name="Barbe V."/>
            <person name="Heulin T."/>
            <person name="Sommer S."/>
            <person name="Achouak W."/>
            <person name="Armengaud J."/>
        </authorList>
    </citation>
    <scope>NUCLEOTIDE SEQUENCE [LARGE SCALE GENOMIC DNA]</scope>
    <source>
        <strain evidence="3">DSM 17065 / CIP 109153 / LMG 22923 / VCD115</strain>
        <plasmid evidence="3">pDeide1</plasmid>
    </source>
</reference>
<dbReference type="Proteomes" id="UP000002208">
    <property type="component" value="Plasmid 1"/>
</dbReference>
<sequence length="74" mass="7916">MASSSLSAVATHVLEFLQQEHQKPRSADELAALLQRDRAEVNRALEELQAAGLVAPEAVSGYGGNDTVWSVTHS</sequence>
<dbReference type="GO" id="GO:0003700">
    <property type="term" value="F:DNA-binding transcription factor activity"/>
    <property type="evidence" value="ECO:0007669"/>
    <property type="project" value="InterPro"/>
</dbReference>
<dbReference type="Gene3D" id="1.10.10.10">
    <property type="entry name" value="Winged helix-like DNA-binding domain superfamily/Winged helix DNA-binding domain"/>
    <property type="match status" value="1"/>
</dbReference>
<feature type="domain" description="HTH marR-type" evidence="1">
    <location>
        <begin position="6"/>
        <end position="58"/>
    </location>
</feature>
<dbReference type="Pfam" id="PF12802">
    <property type="entry name" value="MarR_2"/>
    <property type="match status" value="1"/>
</dbReference>
<dbReference type="HOGENOM" id="CLU_2733363_0_0_0"/>
<dbReference type="OrthoDB" id="73067at2"/>
<accession>X5HLK1</accession>
<dbReference type="EMBL" id="CP001115">
    <property type="protein sequence ID" value="AHX26551.1"/>
    <property type="molecule type" value="Genomic_DNA"/>
</dbReference>
<dbReference type="RefSeq" id="WP_041227705.1">
    <property type="nucleotide sequence ID" value="NC_012527.1"/>
</dbReference>
<geneLocation type="plasmid" evidence="3">
    <name>pDeide1</name>
</geneLocation>
<organism evidence="2 3">
    <name type="scientific">Deinococcus deserti (strain DSM 17065 / CIP 109153 / LMG 22923 / VCD115)</name>
    <dbReference type="NCBI Taxonomy" id="546414"/>
    <lineage>
        <taxon>Bacteria</taxon>
        <taxon>Thermotogati</taxon>
        <taxon>Deinococcota</taxon>
        <taxon>Deinococci</taxon>
        <taxon>Deinococcales</taxon>
        <taxon>Deinococcaceae</taxon>
        <taxon>Deinococcus</taxon>
    </lineage>
</organism>
<gene>
    <name evidence="2" type="ordered locus">Deide_1p00954</name>
</gene>
<dbReference type="InterPro" id="IPR000835">
    <property type="entry name" value="HTH_MarR-typ"/>
</dbReference>
<dbReference type="InterPro" id="IPR036390">
    <property type="entry name" value="WH_DNA-bd_sf"/>
</dbReference>
<evidence type="ECO:0000259" key="1">
    <source>
        <dbReference type="Pfam" id="PF12802"/>
    </source>
</evidence>
<dbReference type="SUPFAM" id="SSF46785">
    <property type="entry name" value="Winged helix' DNA-binding domain"/>
    <property type="match status" value="1"/>
</dbReference>
<proteinExistence type="predicted"/>
<evidence type="ECO:0000313" key="3">
    <source>
        <dbReference type="Proteomes" id="UP000002208"/>
    </source>
</evidence>
<protein>
    <recommendedName>
        <fullName evidence="1">HTH marR-type domain-containing protein</fullName>
    </recommendedName>
</protein>
<name>X5HLK1_DEIDV</name>
<dbReference type="AlphaFoldDB" id="X5HLK1"/>
<dbReference type="InterPro" id="IPR036388">
    <property type="entry name" value="WH-like_DNA-bd_sf"/>
</dbReference>
<keyword evidence="2" id="KW-0614">Plasmid</keyword>